<feature type="compositionally biased region" description="Acidic residues" evidence="3">
    <location>
        <begin position="322"/>
        <end position="333"/>
    </location>
</feature>
<evidence type="ECO:0000313" key="5">
    <source>
        <dbReference type="Proteomes" id="UP000694920"/>
    </source>
</evidence>
<dbReference type="InterPro" id="IPR036860">
    <property type="entry name" value="SH2_dom_sf"/>
</dbReference>
<gene>
    <name evidence="6" type="primary">LOC107272025</name>
</gene>
<dbReference type="AlphaFoldDB" id="A0AAJ7C928"/>
<dbReference type="SUPFAM" id="SSF47769">
    <property type="entry name" value="SAM/Pointed domain"/>
    <property type="match status" value="1"/>
</dbReference>
<dbReference type="InterPro" id="IPR051751">
    <property type="entry name" value="Immunoreceptor_sig_adapters"/>
</dbReference>
<dbReference type="GeneID" id="107272025"/>
<evidence type="ECO:0000256" key="1">
    <source>
        <dbReference type="ARBA" id="ARBA00022999"/>
    </source>
</evidence>
<dbReference type="PROSITE" id="PS50001">
    <property type="entry name" value="SH2"/>
    <property type="match status" value="1"/>
</dbReference>
<feature type="compositionally biased region" description="Polar residues" evidence="3">
    <location>
        <begin position="336"/>
        <end position="362"/>
    </location>
</feature>
<dbReference type="InterPro" id="IPR000980">
    <property type="entry name" value="SH2"/>
</dbReference>
<feature type="compositionally biased region" description="Basic and acidic residues" evidence="3">
    <location>
        <begin position="431"/>
        <end position="441"/>
    </location>
</feature>
<feature type="region of interest" description="Disordered" evidence="3">
    <location>
        <begin position="273"/>
        <end position="303"/>
    </location>
</feature>
<feature type="compositionally biased region" description="Acidic residues" evidence="3">
    <location>
        <begin position="106"/>
        <end position="117"/>
    </location>
</feature>
<dbReference type="SMART" id="SM00252">
    <property type="entry name" value="SH2"/>
    <property type="match status" value="1"/>
</dbReference>
<organism evidence="5 6">
    <name type="scientific">Cephus cinctus</name>
    <name type="common">Wheat stem sawfly</name>
    <dbReference type="NCBI Taxonomy" id="211228"/>
    <lineage>
        <taxon>Eukaryota</taxon>
        <taxon>Metazoa</taxon>
        <taxon>Ecdysozoa</taxon>
        <taxon>Arthropoda</taxon>
        <taxon>Hexapoda</taxon>
        <taxon>Insecta</taxon>
        <taxon>Pterygota</taxon>
        <taxon>Neoptera</taxon>
        <taxon>Endopterygota</taxon>
        <taxon>Hymenoptera</taxon>
        <taxon>Cephoidea</taxon>
        <taxon>Cephidae</taxon>
        <taxon>Cephus</taxon>
    </lineage>
</organism>
<feature type="compositionally biased region" description="Basic and acidic residues" evidence="3">
    <location>
        <begin position="85"/>
        <end position="96"/>
    </location>
</feature>
<reference evidence="6" key="1">
    <citation type="submission" date="2025-08" db="UniProtKB">
        <authorList>
            <consortium name="RefSeq"/>
        </authorList>
    </citation>
    <scope>IDENTIFICATION</scope>
</reference>
<feature type="domain" description="SH2" evidence="4">
    <location>
        <begin position="476"/>
        <end position="584"/>
    </location>
</feature>
<evidence type="ECO:0000256" key="3">
    <source>
        <dbReference type="SAM" id="MobiDB-lite"/>
    </source>
</evidence>
<feature type="region of interest" description="Disordered" evidence="3">
    <location>
        <begin position="85"/>
        <end position="130"/>
    </location>
</feature>
<feature type="compositionally biased region" description="Polar residues" evidence="3">
    <location>
        <begin position="152"/>
        <end position="165"/>
    </location>
</feature>
<dbReference type="Pfam" id="PF00017">
    <property type="entry name" value="SH2"/>
    <property type="match status" value="1"/>
</dbReference>
<proteinExistence type="predicted"/>
<dbReference type="RefSeq" id="XP_015604201.1">
    <property type="nucleotide sequence ID" value="XM_015748715.2"/>
</dbReference>
<name>A0AAJ7C928_CEPCN</name>
<feature type="region of interest" description="Disordered" evidence="3">
    <location>
        <begin position="321"/>
        <end position="477"/>
    </location>
</feature>
<feature type="compositionally biased region" description="Low complexity" evidence="3">
    <location>
        <begin position="412"/>
        <end position="425"/>
    </location>
</feature>
<evidence type="ECO:0000313" key="6">
    <source>
        <dbReference type="RefSeq" id="XP_015604201.1"/>
    </source>
</evidence>
<feature type="region of interest" description="Disordered" evidence="3">
    <location>
        <begin position="146"/>
        <end position="205"/>
    </location>
</feature>
<dbReference type="PANTHER" id="PTHR14098:SF14">
    <property type="entry name" value="SH2 DOMAIN-CONTAINING PROTEIN"/>
    <property type="match status" value="1"/>
</dbReference>
<dbReference type="SUPFAM" id="SSF55550">
    <property type="entry name" value="SH2 domain"/>
    <property type="match status" value="1"/>
</dbReference>
<keyword evidence="1 2" id="KW-0727">SH2 domain</keyword>
<dbReference type="GO" id="GO:0005737">
    <property type="term" value="C:cytoplasm"/>
    <property type="evidence" value="ECO:0007669"/>
    <property type="project" value="UniProtKB-ARBA"/>
</dbReference>
<dbReference type="Gene3D" id="3.30.505.10">
    <property type="entry name" value="SH2 domain"/>
    <property type="match status" value="1"/>
</dbReference>
<dbReference type="Gene3D" id="1.10.150.50">
    <property type="entry name" value="Transcription Factor, Ets-1"/>
    <property type="match status" value="1"/>
</dbReference>
<evidence type="ECO:0000259" key="4">
    <source>
        <dbReference type="PROSITE" id="PS50001"/>
    </source>
</evidence>
<dbReference type="InterPro" id="IPR013761">
    <property type="entry name" value="SAM/pointed_sf"/>
</dbReference>
<dbReference type="GO" id="GO:0007169">
    <property type="term" value="P:cell surface receptor protein tyrosine kinase signaling pathway"/>
    <property type="evidence" value="ECO:0007669"/>
    <property type="project" value="TreeGrafter"/>
</dbReference>
<evidence type="ECO:0000256" key="2">
    <source>
        <dbReference type="PROSITE-ProRule" id="PRU00191"/>
    </source>
</evidence>
<protein>
    <submittedName>
        <fullName evidence="6">Lymphocyte cytosolic protein 2</fullName>
    </submittedName>
</protein>
<feature type="compositionally biased region" description="Basic and acidic residues" evidence="3">
    <location>
        <begin position="179"/>
        <end position="190"/>
    </location>
</feature>
<keyword evidence="5" id="KW-1185">Reference proteome</keyword>
<dbReference type="Proteomes" id="UP000694920">
    <property type="component" value="Unplaced"/>
</dbReference>
<accession>A0AAJ7C928</accession>
<dbReference type="KEGG" id="ccin:107272025"/>
<feature type="compositionally biased region" description="Polar residues" evidence="3">
    <location>
        <begin position="288"/>
        <end position="300"/>
    </location>
</feature>
<dbReference type="GO" id="GO:0035556">
    <property type="term" value="P:intracellular signal transduction"/>
    <property type="evidence" value="ECO:0007669"/>
    <property type="project" value="TreeGrafter"/>
</dbReference>
<feature type="compositionally biased region" description="Polar residues" evidence="3">
    <location>
        <begin position="444"/>
        <end position="454"/>
    </location>
</feature>
<dbReference type="PANTHER" id="PTHR14098">
    <property type="entry name" value="SH2 DOMAIN CONTAINING PROTEIN"/>
    <property type="match status" value="1"/>
</dbReference>
<sequence>MSQISREDIFEEISNWSTSDVLSLLRKNGLDECCVAVANRQIDGDELLHLTESKLTLWKKDLSQPTRRTLWEFVNELNQHPEKFVVGKSNESHTEESLSDTGSWDTEFDDDDDDDVQSEQNTMGVQNEIIPKSINFRDSLLKFQQNEKEPNEQSGGQRSSRNSNHTVDDSFYANCGDITNHKEEKDHEKQNTYANYDTDTDTKMNKLPEKNVSKLHSRIENSMVKQLQEQFSIRNTKKPEVGPKPEKMPRESFLHNVTARAQSVNEVQNLTQTKMSVPPPPEPKRNFKTPSSIDTKTQSYPKPPKIIQNLDLLANVPLKTEESDDDADYEPFDEIIQQQQIKSMSRAGSKQSLMSGHQSSLESVYRPSSIKSYEEEEEDYIYESIREAPEDNGYYLQPITKPQKPPPPLPNKPSIKPTTPSPTTNLTRPQKNNERSPDKKSATLPHSGSNTSLATDRATRPLPPRPDRQSSFLEQPWFHNVTRQEANALIREAPDGHPTDGYFLIRPSSSNPNNPLTLVIWYKDKVYNVPVRKRDDNRYALGSYKEKEESFLTVEEIVSSYTRNELLLSTGGVIAGSTKLTNTPPK</sequence>